<keyword evidence="10" id="KW-0406">Ion transport</keyword>
<evidence type="ECO:0000313" key="17">
    <source>
        <dbReference type="Proteomes" id="UP001305779"/>
    </source>
</evidence>
<dbReference type="PANTHER" id="PTHR32361">
    <property type="entry name" value="FERRIC/CUPRIC REDUCTASE TRANSMEMBRANE COMPONENT"/>
    <property type="match status" value="1"/>
</dbReference>
<dbReference type="PROSITE" id="PS51384">
    <property type="entry name" value="FAD_FR"/>
    <property type="match status" value="1"/>
</dbReference>
<evidence type="ECO:0000259" key="15">
    <source>
        <dbReference type="PROSITE" id="PS51384"/>
    </source>
</evidence>
<evidence type="ECO:0000256" key="2">
    <source>
        <dbReference type="ARBA" id="ARBA00006278"/>
    </source>
</evidence>
<evidence type="ECO:0000256" key="12">
    <source>
        <dbReference type="ARBA" id="ARBA00048483"/>
    </source>
</evidence>
<feature type="transmembrane region" description="Helical" evidence="14">
    <location>
        <begin position="53"/>
        <end position="73"/>
    </location>
</feature>
<accession>A0ABR0EZS9</accession>
<protein>
    <recommendedName>
        <fullName evidence="3">ferric-chelate reductase (NADPH)</fullName>
        <ecNumber evidence="3">1.16.1.9</ecNumber>
    </recommendedName>
</protein>
<comment type="similarity">
    <text evidence="2">Belongs to the ferric reductase (FRE) family.</text>
</comment>
<sequence>MDLVARAHIQDHGEANTTEKYYWGYASRILPCTKDTGTCEYLEAVYTMHETSMLYTFILWAVIGGVLLIWTALRFRRMGVASQGRGGFIDDLCDQVGALKRSLLPDAPMRWLFGRVSRLQVVVLAVMLGYLLVFSLVGITYKTWITPISGTTLFNTRTGLGGWSDRIGALAYALTPFTILLCMRESVLSLLTAIPYQHFNFLHRWLGRVIFLQSFLHTLAWTLVEGKFYQPQPSVYAGFMAQQYVIFGVVAMFLITWLTVFSMKSVIAWTGYEFFKITHWVVAVLYVGACWGHWDKLWCWMVPSLFLVVLDQAVRFLRMGYLHYTGNKPGSGSSWFQSAQGRLQLLTDANGSVIRLDIDHDDRTTWQAGQHFYLTFPSLSIWQSHPFTVASIPSSHRHTYLLRVRSGQTSHLARLADENATVPVILAGPYGQAFPSYETQHVLAVAGGTGVTFTLPILQAAMRQCINRAAVLEFVWVVRKSRDLMWLAKEIDELRGMLDEFLGLRIKIFVSREESEGKEKSSDEGSSNDSSPHRDPEKGKQREQKVATTVSSIHSAISLDNLLSFNHPRYQVHFLKDHHPSIEHIMGDFRDRTMDVGGVVEIVGSGPEAMGSDLRGAVAKVQEGEGLKFYWDSRE</sequence>
<evidence type="ECO:0000256" key="14">
    <source>
        <dbReference type="SAM" id="Phobius"/>
    </source>
</evidence>
<reference evidence="16 17" key="1">
    <citation type="journal article" date="2023" name="G3 (Bethesda)">
        <title>A chromosome-level genome assembly of Zasmidium syzygii isolated from banana leaves.</title>
        <authorList>
            <person name="van Westerhoven A.C."/>
            <person name="Mehrabi R."/>
            <person name="Talebi R."/>
            <person name="Steentjes M.B.F."/>
            <person name="Corcolon B."/>
            <person name="Chong P.A."/>
            <person name="Kema G.H.J."/>
            <person name="Seidl M.F."/>
        </authorList>
    </citation>
    <scope>NUCLEOTIDE SEQUENCE [LARGE SCALE GENOMIC DNA]</scope>
    <source>
        <strain evidence="16 17">P124</strain>
    </source>
</reference>
<dbReference type="Proteomes" id="UP001305779">
    <property type="component" value="Unassembled WGS sequence"/>
</dbReference>
<evidence type="ECO:0000256" key="4">
    <source>
        <dbReference type="ARBA" id="ARBA00022448"/>
    </source>
</evidence>
<feature type="transmembrane region" description="Helical" evidence="14">
    <location>
        <begin position="244"/>
        <end position="262"/>
    </location>
</feature>
<dbReference type="SUPFAM" id="SSF52343">
    <property type="entry name" value="Ferredoxin reductase-like, C-terminal NADP-linked domain"/>
    <property type="match status" value="1"/>
</dbReference>
<dbReference type="Pfam" id="PF08030">
    <property type="entry name" value="NAD_binding_6"/>
    <property type="match status" value="1"/>
</dbReference>
<organism evidence="16 17">
    <name type="scientific">Zasmidium cellare</name>
    <name type="common">Wine cellar mold</name>
    <name type="synonym">Racodium cellare</name>
    <dbReference type="NCBI Taxonomy" id="395010"/>
    <lineage>
        <taxon>Eukaryota</taxon>
        <taxon>Fungi</taxon>
        <taxon>Dikarya</taxon>
        <taxon>Ascomycota</taxon>
        <taxon>Pezizomycotina</taxon>
        <taxon>Dothideomycetes</taxon>
        <taxon>Dothideomycetidae</taxon>
        <taxon>Mycosphaerellales</taxon>
        <taxon>Mycosphaerellaceae</taxon>
        <taxon>Zasmidium</taxon>
    </lineage>
</organism>
<comment type="caution">
    <text evidence="16">The sequence shown here is derived from an EMBL/GenBank/DDBJ whole genome shotgun (WGS) entry which is preliminary data.</text>
</comment>
<dbReference type="Gene3D" id="3.40.50.80">
    <property type="entry name" value="Nucleotide-binding domain of ferredoxin-NADP reductase (FNR) module"/>
    <property type="match status" value="1"/>
</dbReference>
<feature type="transmembrane region" description="Helical" evidence="14">
    <location>
        <begin position="205"/>
        <end position="224"/>
    </location>
</feature>
<comment type="catalytic activity">
    <reaction evidence="12">
        <text>2 a Fe(II)-siderophore + NADP(+) + H(+) = 2 a Fe(III)-siderophore + NADPH</text>
        <dbReference type="Rhea" id="RHEA:28795"/>
        <dbReference type="Rhea" id="RHEA-COMP:11342"/>
        <dbReference type="Rhea" id="RHEA-COMP:11344"/>
        <dbReference type="ChEBI" id="CHEBI:15378"/>
        <dbReference type="ChEBI" id="CHEBI:29033"/>
        <dbReference type="ChEBI" id="CHEBI:29034"/>
        <dbReference type="ChEBI" id="CHEBI:57783"/>
        <dbReference type="ChEBI" id="CHEBI:58349"/>
        <dbReference type="EC" id="1.16.1.9"/>
    </reaction>
</comment>
<proteinExistence type="inferred from homology"/>
<gene>
    <name evidence="16" type="ORF">PRZ48_000693</name>
</gene>
<evidence type="ECO:0000256" key="10">
    <source>
        <dbReference type="ARBA" id="ARBA00023065"/>
    </source>
</evidence>
<evidence type="ECO:0000256" key="8">
    <source>
        <dbReference type="ARBA" id="ARBA00022989"/>
    </source>
</evidence>
<dbReference type="EMBL" id="JAXOVC010000001">
    <property type="protein sequence ID" value="KAK4506960.1"/>
    <property type="molecule type" value="Genomic_DNA"/>
</dbReference>
<evidence type="ECO:0000256" key="7">
    <source>
        <dbReference type="ARBA" id="ARBA00022982"/>
    </source>
</evidence>
<keyword evidence="8 14" id="KW-1133">Transmembrane helix</keyword>
<keyword evidence="6 14" id="KW-0812">Transmembrane</keyword>
<evidence type="ECO:0000256" key="9">
    <source>
        <dbReference type="ARBA" id="ARBA00023002"/>
    </source>
</evidence>
<keyword evidence="9" id="KW-0560">Oxidoreductase</keyword>
<dbReference type="SUPFAM" id="SSF63380">
    <property type="entry name" value="Riboflavin synthase domain-like"/>
    <property type="match status" value="1"/>
</dbReference>
<feature type="compositionally biased region" description="Basic and acidic residues" evidence="13">
    <location>
        <begin position="531"/>
        <end position="544"/>
    </location>
</feature>
<dbReference type="InterPro" id="IPR017927">
    <property type="entry name" value="FAD-bd_FR_type"/>
</dbReference>
<dbReference type="SFLD" id="SFLDS00052">
    <property type="entry name" value="Ferric_Reductase_Domain"/>
    <property type="match status" value="1"/>
</dbReference>
<dbReference type="InterPro" id="IPR013112">
    <property type="entry name" value="FAD-bd_8"/>
</dbReference>
<dbReference type="InterPro" id="IPR051410">
    <property type="entry name" value="Ferric/Cupric_Reductase"/>
</dbReference>
<keyword evidence="17" id="KW-1185">Reference proteome</keyword>
<evidence type="ECO:0000313" key="16">
    <source>
        <dbReference type="EMBL" id="KAK4506960.1"/>
    </source>
</evidence>
<feature type="region of interest" description="Disordered" evidence="13">
    <location>
        <begin position="515"/>
        <end position="544"/>
    </location>
</feature>
<dbReference type="InterPro" id="IPR039261">
    <property type="entry name" value="FNR_nucleotide-bd"/>
</dbReference>
<evidence type="ECO:0000256" key="5">
    <source>
        <dbReference type="ARBA" id="ARBA00022475"/>
    </source>
</evidence>
<dbReference type="Gene3D" id="2.40.30.10">
    <property type="entry name" value="Translation factors"/>
    <property type="match status" value="1"/>
</dbReference>
<feature type="transmembrane region" description="Helical" evidence="14">
    <location>
        <begin position="119"/>
        <end position="141"/>
    </location>
</feature>
<dbReference type="CDD" id="cd06186">
    <property type="entry name" value="NOX_Duox_like_FAD_NADP"/>
    <property type="match status" value="1"/>
</dbReference>
<dbReference type="PANTHER" id="PTHR32361:SF3">
    <property type="entry name" value="REDUCTASE, PUTATIVE (AFU_ORTHOLOGUE AFUA_6G13750)-RELATED"/>
    <property type="match status" value="1"/>
</dbReference>
<evidence type="ECO:0000256" key="13">
    <source>
        <dbReference type="SAM" id="MobiDB-lite"/>
    </source>
</evidence>
<dbReference type="InterPro" id="IPR013121">
    <property type="entry name" value="Fe_red_NAD-bd_6"/>
</dbReference>
<keyword evidence="5" id="KW-1003">Cell membrane</keyword>
<feature type="transmembrane region" description="Helical" evidence="14">
    <location>
        <begin position="169"/>
        <end position="193"/>
    </location>
</feature>
<evidence type="ECO:0000256" key="1">
    <source>
        <dbReference type="ARBA" id="ARBA00004651"/>
    </source>
</evidence>
<evidence type="ECO:0000256" key="6">
    <source>
        <dbReference type="ARBA" id="ARBA00022692"/>
    </source>
</evidence>
<comment type="subcellular location">
    <subcellularLocation>
        <location evidence="1">Cell membrane</location>
        <topology evidence="1">Multi-pass membrane protein</topology>
    </subcellularLocation>
</comment>
<dbReference type="InterPro" id="IPR017938">
    <property type="entry name" value="Riboflavin_synthase-like_b-brl"/>
</dbReference>
<evidence type="ECO:0000256" key="11">
    <source>
        <dbReference type="ARBA" id="ARBA00023136"/>
    </source>
</evidence>
<dbReference type="SFLD" id="SFLDG01168">
    <property type="entry name" value="Ferric_reductase_subgroup_(FRE"/>
    <property type="match status" value="1"/>
</dbReference>
<keyword evidence="7" id="KW-0249">Electron transport</keyword>
<dbReference type="EC" id="1.16.1.9" evidence="3"/>
<evidence type="ECO:0000256" key="3">
    <source>
        <dbReference type="ARBA" id="ARBA00012668"/>
    </source>
</evidence>
<dbReference type="Pfam" id="PF01794">
    <property type="entry name" value="Ferric_reduct"/>
    <property type="match status" value="1"/>
</dbReference>
<dbReference type="InterPro" id="IPR013130">
    <property type="entry name" value="Fe3_Rdtase_TM_dom"/>
</dbReference>
<feature type="transmembrane region" description="Helical" evidence="14">
    <location>
        <begin position="274"/>
        <end position="294"/>
    </location>
</feature>
<keyword evidence="4" id="KW-0813">Transport</keyword>
<feature type="domain" description="FAD-binding FR-type" evidence="15">
    <location>
        <begin position="333"/>
        <end position="436"/>
    </location>
</feature>
<dbReference type="Pfam" id="PF08022">
    <property type="entry name" value="FAD_binding_8"/>
    <property type="match status" value="1"/>
</dbReference>
<name>A0ABR0EZS9_ZASCE</name>
<keyword evidence="11 14" id="KW-0472">Membrane</keyword>